<reference evidence="1" key="1">
    <citation type="journal article" date="2021" name="PeerJ">
        <title>Extensive microbial diversity within the chicken gut microbiome revealed by metagenomics and culture.</title>
        <authorList>
            <person name="Gilroy R."/>
            <person name="Ravi A."/>
            <person name="Getino M."/>
            <person name="Pursley I."/>
            <person name="Horton D.L."/>
            <person name="Alikhan N.F."/>
            <person name="Baker D."/>
            <person name="Gharbi K."/>
            <person name="Hall N."/>
            <person name="Watson M."/>
            <person name="Adriaenssens E.M."/>
            <person name="Foster-Nyarko E."/>
            <person name="Jarju S."/>
            <person name="Secka A."/>
            <person name="Antonio M."/>
            <person name="Oren A."/>
            <person name="Chaudhuri R.R."/>
            <person name="La Ragione R."/>
            <person name="Hildebrand F."/>
            <person name="Pallen M.J."/>
        </authorList>
    </citation>
    <scope>NUCLEOTIDE SEQUENCE</scope>
    <source>
        <strain evidence="1">CHK174-6876</strain>
    </source>
</reference>
<proteinExistence type="predicted"/>
<accession>A0A921F9C3</accession>
<dbReference type="InterPro" id="IPR008822">
    <property type="entry name" value="Endonuclease_RusA-like"/>
</dbReference>
<dbReference type="Gene3D" id="3.30.1330.70">
    <property type="entry name" value="Holliday junction resolvase RusA"/>
    <property type="match status" value="1"/>
</dbReference>
<sequence length="135" mass="15669">MKLAFDIEPVQQARPRATRLGKSIRLYDPIDVKNFKLQLKYLAKAKRIKPFDDSIEVSLKFYRKVQASVSHVEHDRRVSGIHRPVVKPDVDNYVKATLDALNGIIWKDDAQIVTLHASKYYSDHPRIEMEVEVLK</sequence>
<dbReference type="SUPFAM" id="SSF103084">
    <property type="entry name" value="Holliday junction resolvase RusA"/>
    <property type="match status" value="1"/>
</dbReference>
<dbReference type="InterPro" id="IPR036614">
    <property type="entry name" value="RusA-like_sf"/>
</dbReference>
<dbReference type="Pfam" id="PF05866">
    <property type="entry name" value="RusA"/>
    <property type="match status" value="1"/>
</dbReference>
<name>A0A921F9C3_9LACO</name>
<evidence type="ECO:0000313" key="1">
    <source>
        <dbReference type="EMBL" id="HJE96552.1"/>
    </source>
</evidence>
<dbReference type="Proteomes" id="UP000707535">
    <property type="component" value="Unassembled WGS sequence"/>
</dbReference>
<comment type="caution">
    <text evidence="1">The sequence shown here is derived from an EMBL/GenBank/DDBJ whole genome shotgun (WGS) entry which is preliminary data.</text>
</comment>
<reference evidence="1" key="2">
    <citation type="submission" date="2021-09" db="EMBL/GenBank/DDBJ databases">
        <authorList>
            <person name="Gilroy R."/>
        </authorList>
    </citation>
    <scope>NUCLEOTIDE SEQUENCE</scope>
    <source>
        <strain evidence="1">CHK174-6876</strain>
    </source>
</reference>
<dbReference type="AlphaFoldDB" id="A0A921F9C3"/>
<evidence type="ECO:0000313" key="2">
    <source>
        <dbReference type="Proteomes" id="UP000707535"/>
    </source>
</evidence>
<dbReference type="GO" id="GO:0006310">
    <property type="term" value="P:DNA recombination"/>
    <property type="evidence" value="ECO:0007669"/>
    <property type="project" value="InterPro"/>
</dbReference>
<dbReference type="EMBL" id="DYXG01000025">
    <property type="protein sequence ID" value="HJE96552.1"/>
    <property type="molecule type" value="Genomic_DNA"/>
</dbReference>
<organism evidence="1 2">
    <name type="scientific">Ligilactobacillus acidipiscis</name>
    <dbReference type="NCBI Taxonomy" id="89059"/>
    <lineage>
        <taxon>Bacteria</taxon>
        <taxon>Bacillati</taxon>
        <taxon>Bacillota</taxon>
        <taxon>Bacilli</taxon>
        <taxon>Lactobacillales</taxon>
        <taxon>Lactobacillaceae</taxon>
        <taxon>Ligilactobacillus</taxon>
    </lineage>
</organism>
<dbReference type="GO" id="GO:0000287">
    <property type="term" value="F:magnesium ion binding"/>
    <property type="evidence" value="ECO:0007669"/>
    <property type="project" value="InterPro"/>
</dbReference>
<protein>
    <submittedName>
        <fullName evidence="1">RusA family crossover junction endodeoxyribonuclease</fullName>
    </submittedName>
</protein>
<gene>
    <name evidence="1" type="ORF">K8V00_02935</name>
</gene>
<dbReference type="GO" id="GO:0006281">
    <property type="term" value="P:DNA repair"/>
    <property type="evidence" value="ECO:0007669"/>
    <property type="project" value="InterPro"/>
</dbReference>